<evidence type="ECO:0000313" key="17">
    <source>
        <dbReference type="RefSeq" id="XP_010928984.2"/>
    </source>
</evidence>
<dbReference type="AlphaFoldDB" id="A0A6I9RM09"/>
<dbReference type="PRINTS" id="PR00385">
    <property type="entry name" value="P450"/>
</dbReference>
<comment type="cofactor">
    <cofactor evidence="1 12">
        <name>heme</name>
        <dbReference type="ChEBI" id="CHEBI:30413"/>
    </cofactor>
</comment>
<dbReference type="GO" id="GO:0016705">
    <property type="term" value="F:oxidoreductase activity, acting on paired donors, with incorporation or reduction of molecular oxygen"/>
    <property type="evidence" value="ECO:0007669"/>
    <property type="project" value="InterPro"/>
</dbReference>
<dbReference type="PANTHER" id="PTHR47943">
    <property type="entry name" value="CYTOCHROME P450 93A3-LIKE"/>
    <property type="match status" value="1"/>
</dbReference>
<evidence type="ECO:0000256" key="12">
    <source>
        <dbReference type="PIRSR" id="PIRSR602401-1"/>
    </source>
</evidence>
<evidence type="ECO:0000256" key="10">
    <source>
        <dbReference type="ARBA" id="ARBA00023136"/>
    </source>
</evidence>
<dbReference type="GO" id="GO:0016020">
    <property type="term" value="C:membrane"/>
    <property type="evidence" value="ECO:0007669"/>
    <property type="project" value="UniProtKB-SubCell"/>
</dbReference>
<name>A0A6I9RM09_ELAGV</name>
<evidence type="ECO:0000256" key="3">
    <source>
        <dbReference type="ARBA" id="ARBA00004966"/>
    </source>
</evidence>
<dbReference type="FunFam" id="1.10.630.10:FF:000019">
    <property type="entry name" value="Cytochrome P450 family protein"/>
    <property type="match status" value="1"/>
</dbReference>
<dbReference type="GO" id="GO:0004497">
    <property type="term" value="F:monooxygenase activity"/>
    <property type="evidence" value="ECO:0007669"/>
    <property type="project" value="UniProtKB-KW"/>
</dbReference>
<dbReference type="FunCoup" id="A0A6I9RM09">
    <property type="interactions" value="380"/>
</dbReference>
<dbReference type="InterPro" id="IPR036396">
    <property type="entry name" value="Cyt_P450_sf"/>
</dbReference>
<dbReference type="InterPro" id="IPR002401">
    <property type="entry name" value="Cyt_P450_E_grp-I"/>
</dbReference>
<keyword evidence="15" id="KW-1133">Transmembrane helix</keyword>
<gene>
    <name evidence="17" type="primary">LOC105050598</name>
</gene>
<keyword evidence="9 13" id="KW-0503">Monooxygenase</keyword>
<feature type="transmembrane region" description="Helical" evidence="15">
    <location>
        <begin position="15"/>
        <end position="35"/>
    </location>
</feature>
<dbReference type="PRINTS" id="PR00463">
    <property type="entry name" value="EP450I"/>
</dbReference>
<dbReference type="OrthoDB" id="1103324at2759"/>
<evidence type="ECO:0000256" key="11">
    <source>
        <dbReference type="ARBA" id="ARBA00023241"/>
    </source>
</evidence>
<dbReference type="GO" id="GO:0009813">
    <property type="term" value="P:flavonoid biosynthetic process"/>
    <property type="evidence" value="ECO:0007669"/>
    <property type="project" value="UniProtKB-KW"/>
</dbReference>
<evidence type="ECO:0000256" key="7">
    <source>
        <dbReference type="ARBA" id="ARBA00023002"/>
    </source>
</evidence>
<evidence type="ECO:0000256" key="13">
    <source>
        <dbReference type="RuleBase" id="RU000461"/>
    </source>
</evidence>
<dbReference type="Proteomes" id="UP000504607">
    <property type="component" value="Chromosome 8"/>
</dbReference>
<evidence type="ECO:0000256" key="1">
    <source>
        <dbReference type="ARBA" id="ARBA00001971"/>
    </source>
</evidence>
<feature type="coiled-coil region" evidence="14">
    <location>
        <begin position="249"/>
        <end position="280"/>
    </location>
</feature>
<keyword evidence="10 15" id="KW-0472">Membrane</keyword>
<reference evidence="17" key="1">
    <citation type="submission" date="2025-08" db="UniProtKB">
        <authorList>
            <consortium name="RefSeq"/>
        </authorList>
    </citation>
    <scope>IDENTIFICATION</scope>
</reference>
<dbReference type="PROSITE" id="PS00086">
    <property type="entry name" value="CYTOCHROME_P450"/>
    <property type="match status" value="1"/>
</dbReference>
<dbReference type="GO" id="GO:0005506">
    <property type="term" value="F:iron ion binding"/>
    <property type="evidence" value="ECO:0007669"/>
    <property type="project" value="InterPro"/>
</dbReference>
<keyword evidence="5 12" id="KW-0349">Heme</keyword>
<dbReference type="InterPro" id="IPR001128">
    <property type="entry name" value="Cyt_P450"/>
</dbReference>
<organism evidence="16 17">
    <name type="scientific">Elaeis guineensis var. tenera</name>
    <name type="common">Oil palm</name>
    <dbReference type="NCBI Taxonomy" id="51953"/>
    <lineage>
        <taxon>Eukaryota</taxon>
        <taxon>Viridiplantae</taxon>
        <taxon>Streptophyta</taxon>
        <taxon>Embryophyta</taxon>
        <taxon>Tracheophyta</taxon>
        <taxon>Spermatophyta</taxon>
        <taxon>Magnoliopsida</taxon>
        <taxon>Liliopsida</taxon>
        <taxon>Arecaceae</taxon>
        <taxon>Arecoideae</taxon>
        <taxon>Cocoseae</taxon>
        <taxon>Elaeidinae</taxon>
        <taxon>Elaeis</taxon>
    </lineage>
</organism>
<dbReference type="InterPro" id="IPR017972">
    <property type="entry name" value="Cyt_P450_CS"/>
</dbReference>
<comment type="pathway">
    <text evidence="3">Secondary metabolite biosynthesis; flavonoid biosynthesis.</text>
</comment>
<keyword evidence="8 12" id="KW-0408">Iron</keyword>
<evidence type="ECO:0000256" key="15">
    <source>
        <dbReference type="SAM" id="Phobius"/>
    </source>
</evidence>
<dbReference type="PANTHER" id="PTHR47943:SF8">
    <property type="entry name" value="CYTOCHROME P450"/>
    <property type="match status" value="1"/>
</dbReference>
<protein>
    <submittedName>
        <fullName evidence="17">Cytochrome P450 93A3</fullName>
    </submittedName>
</protein>
<keyword evidence="7 13" id="KW-0560">Oxidoreductase</keyword>
<evidence type="ECO:0000256" key="6">
    <source>
        <dbReference type="ARBA" id="ARBA00022723"/>
    </source>
</evidence>
<comment type="subcellular location">
    <subcellularLocation>
        <location evidence="2">Membrane</location>
    </subcellularLocation>
</comment>
<feature type="binding site" description="axial binding residue" evidence="12">
    <location>
        <position position="456"/>
    </location>
    <ligand>
        <name>heme</name>
        <dbReference type="ChEBI" id="CHEBI:30413"/>
    </ligand>
    <ligandPart>
        <name>Fe</name>
        <dbReference type="ChEBI" id="CHEBI:18248"/>
    </ligandPart>
</feature>
<keyword evidence="15" id="KW-0812">Transmembrane</keyword>
<keyword evidence="11" id="KW-0284">Flavonoid biosynthesis</keyword>
<keyword evidence="14" id="KW-0175">Coiled coil</keyword>
<evidence type="ECO:0000256" key="4">
    <source>
        <dbReference type="ARBA" id="ARBA00010617"/>
    </source>
</evidence>
<dbReference type="GO" id="GO:0020037">
    <property type="term" value="F:heme binding"/>
    <property type="evidence" value="ECO:0007669"/>
    <property type="project" value="InterPro"/>
</dbReference>
<evidence type="ECO:0000256" key="9">
    <source>
        <dbReference type="ARBA" id="ARBA00023033"/>
    </source>
</evidence>
<dbReference type="SUPFAM" id="SSF48264">
    <property type="entry name" value="Cytochrome P450"/>
    <property type="match status" value="1"/>
</dbReference>
<dbReference type="Gene3D" id="1.10.630.10">
    <property type="entry name" value="Cytochrome P450"/>
    <property type="match status" value="1"/>
</dbReference>
<dbReference type="InParanoid" id="A0A6I9RM09"/>
<dbReference type="KEGG" id="egu:105050598"/>
<dbReference type="GeneID" id="105050598"/>
<dbReference type="Pfam" id="PF00067">
    <property type="entry name" value="p450"/>
    <property type="match status" value="1"/>
</dbReference>
<comment type="similarity">
    <text evidence="4 13">Belongs to the cytochrome P450 family.</text>
</comment>
<evidence type="ECO:0000256" key="14">
    <source>
        <dbReference type="SAM" id="Coils"/>
    </source>
</evidence>
<sequence length="517" mass="58197">MTKPLTMGGVEDLKSYAILSSFICILSIYIIRALFFNSRTRFRLPPSPFALPIIGHLYLLTPIPHQALYKLSLRYGPLIHLRLGSVPCVVACSAETAKGFLRTHDLAFSDRPQSKAVSYLTYGSADFSFAPYGPYWKFMKKLCMSELLGGRTLEQLLPIRREEILRLLQAVNKNSKERKAVDMGLELIKLTNNVISRMTMSRRCSGSDGEAEEARKLVEETAELTGKFNLADYIGFCKNLDLQGFDRRLEDLHRRFDGMMERIMKEKEEARKEAKEMGNAKDLLDILLDISEDETAQVKLSRENIKAFILDIFAAGTDTSAITIEWALAELINHPTILQKAGEEIDAVVGKNRLVEESDIPNLPYLQAIVKETLRLHPTGPMIVRESTQDCMINGYNIPANTRLFVNVWAIGRDPNHWVEPLKFQPERFMEGEQSMIDVRGQHYHLLPFGSGRRVCPGTSLALQIIQPALGALIQCFEWKVNGSGTVDMTEGPGLTLPRAQALVCTVEPRLNPLPFL</sequence>
<keyword evidence="6 12" id="KW-0479">Metal-binding</keyword>
<dbReference type="CDD" id="cd20655">
    <property type="entry name" value="CYP93"/>
    <property type="match status" value="1"/>
</dbReference>
<evidence type="ECO:0000256" key="2">
    <source>
        <dbReference type="ARBA" id="ARBA00004370"/>
    </source>
</evidence>
<evidence type="ECO:0000256" key="5">
    <source>
        <dbReference type="ARBA" id="ARBA00022617"/>
    </source>
</evidence>
<evidence type="ECO:0000313" key="16">
    <source>
        <dbReference type="Proteomes" id="UP000504607"/>
    </source>
</evidence>
<dbReference type="RefSeq" id="XP_010928984.2">
    <property type="nucleotide sequence ID" value="XM_010930682.3"/>
</dbReference>
<evidence type="ECO:0000256" key="8">
    <source>
        <dbReference type="ARBA" id="ARBA00023004"/>
    </source>
</evidence>
<accession>A0A6I9RM09</accession>
<proteinExistence type="inferred from homology"/>
<keyword evidence="16" id="KW-1185">Reference proteome</keyword>